<accession>A0A398CJQ0</accession>
<dbReference type="Pfam" id="PF14897">
    <property type="entry name" value="EpsG"/>
    <property type="match status" value="1"/>
</dbReference>
<proteinExistence type="predicted"/>
<feature type="transmembrane region" description="Helical" evidence="1">
    <location>
        <begin position="154"/>
        <end position="179"/>
    </location>
</feature>
<keyword evidence="3" id="KW-1185">Reference proteome</keyword>
<organism evidence="2 3">
    <name type="scientific">Simplicispira hankyongi</name>
    <dbReference type="NCBI Taxonomy" id="2315688"/>
    <lineage>
        <taxon>Bacteria</taxon>
        <taxon>Pseudomonadati</taxon>
        <taxon>Pseudomonadota</taxon>
        <taxon>Betaproteobacteria</taxon>
        <taxon>Burkholderiales</taxon>
        <taxon>Comamonadaceae</taxon>
        <taxon>Simplicispira</taxon>
    </lineage>
</organism>
<evidence type="ECO:0000313" key="2">
    <source>
        <dbReference type="EMBL" id="RID99990.1"/>
    </source>
</evidence>
<dbReference type="EMBL" id="QXJC01000001">
    <property type="protein sequence ID" value="RID99990.1"/>
    <property type="molecule type" value="Genomic_DNA"/>
</dbReference>
<evidence type="ECO:0008006" key="4">
    <source>
        <dbReference type="Google" id="ProtNLM"/>
    </source>
</evidence>
<dbReference type="Proteomes" id="UP000266302">
    <property type="component" value="Unassembled WGS sequence"/>
</dbReference>
<keyword evidence="1" id="KW-1133">Transmembrane helix</keyword>
<keyword evidence="1" id="KW-0472">Membrane</keyword>
<feature type="transmembrane region" description="Helical" evidence="1">
    <location>
        <begin position="9"/>
        <end position="27"/>
    </location>
</feature>
<dbReference type="OrthoDB" id="6313110at2"/>
<protein>
    <recommendedName>
        <fullName evidence="4">EpsG family protein</fullName>
    </recommendedName>
</protein>
<keyword evidence="1" id="KW-0812">Transmembrane</keyword>
<sequence>MKMLIRKSTLLNGTYLFLASGYAYFFASIDRILNVNFVDILDRTNYVYYAEAPGDIFDFYLNKSILTALFNEPIFVLINWVAGNFLADPELIVRMLIFFSALSATYLALKNSKNIFYCFVILSLPLIFGNYVFSIRQGVALSFFLAGWFSKNRLLRVLLMAIAPFVHISFLIPIIFILVEKMIKKFDLLIYLNLLIFAFICFLVILVAPYAGEYLGVRQTEGYYYGVGDVESASGLGFVFWVVIFASFVGQGRDFLSRNVFAVYCIIFYLISYILFPPFARTVQNHALIILMSGFYLSGICRMIFNCSVGLFFLYVIFGALEKGFLHSFLV</sequence>
<dbReference type="InterPro" id="IPR049458">
    <property type="entry name" value="EpsG-like"/>
</dbReference>
<dbReference type="RefSeq" id="WP_119108433.1">
    <property type="nucleotide sequence ID" value="NZ_QXJC01000001.1"/>
</dbReference>
<dbReference type="AlphaFoldDB" id="A0A398CJQ0"/>
<feature type="transmembrane region" description="Helical" evidence="1">
    <location>
        <begin position="191"/>
        <end position="212"/>
    </location>
</feature>
<evidence type="ECO:0000313" key="3">
    <source>
        <dbReference type="Proteomes" id="UP000266302"/>
    </source>
</evidence>
<feature type="transmembrane region" description="Helical" evidence="1">
    <location>
        <begin position="91"/>
        <end position="109"/>
    </location>
</feature>
<comment type="caution">
    <text evidence="2">The sequence shown here is derived from an EMBL/GenBank/DDBJ whole genome shotgun (WGS) entry which is preliminary data.</text>
</comment>
<feature type="transmembrane region" description="Helical" evidence="1">
    <location>
        <begin position="116"/>
        <end position="134"/>
    </location>
</feature>
<evidence type="ECO:0000256" key="1">
    <source>
        <dbReference type="SAM" id="Phobius"/>
    </source>
</evidence>
<reference evidence="2 3" key="1">
    <citation type="submission" date="2018-09" db="EMBL/GenBank/DDBJ databases">
        <title>Draft genome of Simplicispira sp. NY-02.</title>
        <authorList>
            <person name="Im W.T."/>
        </authorList>
    </citation>
    <scope>NUCLEOTIDE SEQUENCE [LARGE SCALE GENOMIC DNA]</scope>
    <source>
        <strain evidence="2 3">NY-02</strain>
    </source>
</reference>
<name>A0A398CJQ0_9BURK</name>
<gene>
    <name evidence="2" type="ORF">D3F03_06350</name>
</gene>
<feature type="transmembrane region" description="Helical" evidence="1">
    <location>
        <begin position="232"/>
        <end position="249"/>
    </location>
</feature>
<feature type="transmembrane region" description="Helical" evidence="1">
    <location>
        <begin position="261"/>
        <end position="280"/>
    </location>
</feature>